<dbReference type="AlphaFoldDB" id="A0A1A9ZRM5"/>
<sequence>MHIRSDVVNRKDRIWQTAHVFTKRPEASKTLSGIMLNESEDNAFYEVLMQYTNDQNSLRGILGMQCMPRIDVFTPFSNNTPEVNTTTHHRHHHHHHHHHHRHKQHSQQHYHYLKQ</sequence>
<dbReference type="VEuPathDB" id="VectorBase:GPAI022880"/>
<reference evidence="3" key="1">
    <citation type="submission" date="2014-03" db="EMBL/GenBank/DDBJ databases">
        <authorList>
            <person name="Aksoy S."/>
            <person name="Warren W."/>
            <person name="Wilson R.K."/>
        </authorList>
    </citation>
    <scope>NUCLEOTIDE SEQUENCE [LARGE SCALE GENOMIC DNA]</scope>
    <source>
        <strain evidence="3">IAEA</strain>
    </source>
</reference>
<reference evidence="2" key="2">
    <citation type="submission" date="2020-05" db="UniProtKB">
        <authorList>
            <consortium name="EnsemblMetazoa"/>
        </authorList>
    </citation>
    <scope>IDENTIFICATION</scope>
    <source>
        <strain evidence="2">IAEA</strain>
    </source>
</reference>
<feature type="compositionally biased region" description="Basic residues" evidence="1">
    <location>
        <begin position="87"/>
        <end position="115"/>
    </location>
</feature>
<evidence type="ECO:0000313" key="3">
    <source>
        <dbReference type="Proteomes" id="UP000092445"/>
    </source>
</evidence>
<protein>
    <submittedName>
        <fullName evidence="2">Uncharacterized protein</fullName>
    </submittedName>
</protein>
<organism evidence="2 3">
    <name type="scientific">Glossina pallidipes</name>
    <name type="common">Tsetse fly</name>
    <dbReference type="NCBI Taxonomy" id="7398"/>
    <lineage>
        <taxon>Eukaryota</taxon>
        <taxon>Metazoa</taxon>
        <taxon>Ecdysozoa</taxon>
        <taxon>Arthropoda</taxon>
        <taxon>Hexapoda</taxon>
        <taxon>Insecta</taxon>
        <taxon>Pterygota</taxon>
        <taxon>Neoptera</taxon>
        <taxon>Endopterygota</taxon>
        <taxon>Diptera</taxon>
        <taxon>Brachycera</taxon>
        <taxon>Muscomorpha</taxon>
        <taxon>Hippoboscoidea</taxon>
        <taxon>Glossinidae</taxon>
        <taxon>Glossina</taxon>
    </lineage>
</organism>
<proteinExistence type="predicted"/>
<evidence type="ECO:0000256" key="1">
    <source>
        <dbReference type="SAM" id="MobiDB-lite"/>
    </source>
</evidence>
<accession>A0A1A9ZRM5</accession>
<keyword evidence="3" id="KW-1185">Reference proteome</keyword>
<name>A0A1A9ZRM5_GLOPL</name>
<evidence type="ECO:0000313" key="2">
    <source>
        <dbReference type="EnsemblMetazoa" id="GPAI022880-PA"/>
    </source>
</evidence>
<feature type="region of interest" description="Disordered" evidence="1">
    <location>
        <begin position="79"/>
        <end position="115"/>
    </location>
</feature>
<dbReference type="Proteomes" id="UP000092445">
    <property type="component" value="Unassembled WGS sequence"/>
</dbReference>
<dbReference type="EnsemblMetazoa" id="GPAI022880-RA">
    <property type="protein sequence ID" value="GPAI022880-PA"/>
    <property type="gene ID" value="GPAI022880"/>
</dbReference>